<evidence type="ECO:0000259" key="5">
    <source>
        <dbReference type="PROSITE" id="PS51089"/>
    </source>
</evidence>
<keyword evidence="3" id="KW-0677">Repeat</keyword>
<name>A0A6A4VH61_AMPAM</name>
<dbReference type="Gene3D" id="3.40.20.10">
    <property type="entry name" value="Severin"/>
    <property type="match status" value="6"/>
</dbReference>
<dbReference type="OrthoDB" id="6375767at2759"/>
<dbReference type="Proteomes" id="UP000440578">
    <property type="component" value="Unassembled WGS sequence"/>
</dbReference>
<dbReference type="InterPro" id="IPR029006">
    <property type="entry name" value="ADF-H/Gelsolin-like_dom_sf"/>
</dbReference>
<dbReference type="SUPFAM" id="SSF47050">
    <property type="entry name" value="VHP, Villin headpiece domain"/>
    <property type="match status" value="1"/>
</dbReference>
<evidence type="ECO:0000256" key="4">
    <source>
        <dbReference type="ARBA" id="ARBA00023203"/>
    </source>
</evidence>
<dbReference type="PANTHER" id="PTHR11977">
    <property type="entry name" value="VILLIN"/>
    <property type="match status" value="1"/>
</dbReference>
<dbReference type="PROSITE" id="PS51089">
    <property type="entry name" value="HP"/>
    <property type="match status" value="1"/>
</dbReference>
<protein>
    <submittedName>
        <fullName evidence="6">Villin-1</fullName>
    </submittedName>
</protein>
<gene>
    <name evidence="6" type="primary">VIL1_1</name>
    <name evidence="6" type="ORF">FJT64_009535</name>
</gene>
<dbReference type="InterPro" id="IPR036886">
    <property type="entry name" value="Villin_headpiece_dom_sf"/>
</dbReference>
<dbReference type="FunFam" id="3.40.20.10:FF:000005">
    <property type="entry name" value="Gelsolin"/>
    <property type="match status" value="1"/>
</dbReference>
<dbReference type="GO" id="GO:0051014">
    <property type="term" value="P:actin filament severing"/>
    <property type="evidence" value="ECO:0007669"/>
    <property type="project" value="TreeGrafter"/>
</dbReference>
<accession>A0A6A4VH61</accession>
<comment type="caution">
    <text evidence="6">The sequence shown here is derived from an EMBL/GenBank/DDBJ whole genome shotgun (WGS) entry which is preliminary data.</text>
</comment>
<dbReference type="FunFam" id="3.40.20.10:FF:000001">
    <property type="entry name" value="Gelsolin"/>
    <property type="match status" value="1"/>
</dbReference>
<keyword evidence="7" id="KW-1185">Reference proteome</keyword>
<dbReference type="AlphaFoldDB" id="A0A6A4VH61"/>
<evidence type="ECO:0000313" key="6">
    <source>
        <dbReference type="EMBL" id="KAF0292469.1"/>
    </source>
</evidence>
<sequence>MASTDPAFRTIPKRSTCFLIWRVEKMALVPLPRDQYGKFYRGDSYVILNVSEGRKPGGVGTKVHETSGPTTSSIHFWLGSQTSQDEAGVAAYKTVELDDLLGGTPVQYREVEGHESQRFRSYFPSGIRHLDGGVATGFTHVTDEFTPTLFLVKGRRHPVIRQLPSVEWKHFNDGDVFVLDAREAVYVWTGKEANHMEKIQAAKTAQSIKDDHGGADIIVVESGKEAEMSKNEKALFNKLLPLSDRSVRPASAAPSDDKQERRVAEDIRLYRCSDEDGALKVTEVKGGPLLQSDLDKNDTFIIDNGEQGIWVWVGRRATHKERAEAMRNAQGFIKKKNYSQATPVTRVIDGGEPTDFKSLFQSWRDKDATTGLGKKATIGQVAKTIQTSFDASTLHEHPDLAAHTQMVDDGTGKKEIWRVEDFDLKPVPTDKYGKFFSGDCYVILYTYHARGREEQIIYYWLGSHSAQDEQGTAALKTVELDDSLGGRPVQVRVVQGKEPPHFLAMFGGRMVVYSGGVSSAFESAEGVNGGHSATVGDTYLLQVRGTTNYNTHAVQVDCRAGSLNSNDCFVLRHGGEVFVWCGKGATGDEREMAKTIAAEMHSEPQIIYEGQERDDFWAKLGGLEPYASSPRLAEADQMQPARLFQCSNASGRFLVEEIPDFIQDDLVPSDVMLLDAWNTIFIWIGSGSNKTERERAEKTAIEYLRTDPAGRGVGTPIVRVKQGCEPPTFTGFFGVWDDGLWESQPDWEAVRRDVSADNKGISEVTVAAAKAVELPVYELETLRQHDPELLPEDVDPSIKERYLAPEVFEELFGMSRDAFSALPTWKQQQLKKKVDLF</sequence>
<dbReference type="CDD" id="cd11293">
    <property type="entry name" value="gelsolin_S4_like"/>
    <property type="match status" value="1"/>
</dbReference>
<organism evidence="6 7">
    <name type="scientific">Amphibalanus amphitrite</name>
    <name type="common">Striped barnacle</name>
    <name type="synonym">Balanus amphitrite</name>
    <dbReference type="NCBI Taxonomy" id="1232801"/>
    <lineage>
        <taxon>Eukaryota</taxon>
        <taxon>Metazoa</taxon>
        <taxon>Ecdysozoa</taxon>
        <taxon>Arthropoda</taxon>
        <taxon>Crustacea</taxon>
        <taxon>Multicrustacea</taxon>
        <taxon>Cirripedia</taxon>
        <taxon>Thoracica</taxon>
        <taxon>Thoracicalcarea</taxon>
        <taxon>Balanomorpha</taxon>
        <taxon>Balanoidea</taxon>
        <taxon>Balanidae</taxon>
        <taxon>Amphibalaninae</taxon>
        <taxon>Amphibalanus</taxon>
    </lineage>
</organism>
<comment type="similarity">
    <text evidence="1">Belongs to the villin/gelsolin family.</text>
</comment>
<dbReference type="SMART" id="SM00262">
    <property type="entry name" value="GEL"/>
    <property type="match status" value="6"/>
</dbReference>
<dbReference type="CDD" id="cd11290">
    <property type="entry name" value="gelsolin_S1_like"/>
    <property type="match status" value="1"/>
</dbReference>
<dbReference type="CDD" id="cd11291">
    <property type="entry name" value="gelsolin_S6_like"/>
    <property type="match status" value="1"/>
</dbReference>
<dbReference type="GO" id="GO:0015629">
    <property type="term" value="C:actin cytoskeleton"/>
    <property type="evidence" value="ECO:0007669"/>
    <property type="project" value="TreeGrafter"/>
</dbReference>
<dbReference type="SUPFAM" id="SSF82754">
    <property type="entry name" value="C-terminal, gelsolin-like domain of Sec23/24"/>
    <property type="match status" value="1"/>
</dbReference>
<dbReference type="EMBL" id="VIIS01001810">
    <property type="protein sequence ID" value="KAF0292469.1"/>
    <property type="molecule type" value="Genomic_DNA"/>
</dbReference>
<evidence type="ECO:0000313" key="7">
    <source>
        <dbReference type="Proteomes" id="UP000440578"/>
    </source>
</evidence>
<dbReference type="GO" id="GO:0008154">
    <property type="term" value="P:actin polymerization or depolymerization"/>
    <property type="evidence" value="ECO:0007669"/>
    <property type="project" value="TreeGrafter"/>
</dbReference>
<dbReference type="InterPro" id="IPR007123">
    <property type="entry name" value="Gelsolin-like_dom"/>
</dbReference>
<evidence type="ECO:0000256" key="1">
    <source>
        <dbReference type="ARBA" id="ARBA00008418"/>
    </source>
</evidence>
<dbReference type="CDD" id="cd11292">
    <property type="entry name" value="gelsolin_S3_like"/>
    <property type="match status" value="1"/>
</dbReference>
<dbReference type="Pfam" id="PF00626">
    <property type="entry name" value="Gelsolin"/>
    <property type="match status" value="6"/>
</dbReference>
<dbReference type="CDD" id="cd11288">
    <property type="entry name" value="gelsolin_S5_like"/>
    <property type="match status" value="1"/>
</dbReference>
<dbReference type="SUPFAM" id="SSF55753">
    <property type="entry name" value="Actin depolymerizing proteins"/>
    <property type="match status" value="5"/>
</dbReference>
<dbReference type="GO" id="GO:0005737">
    <property type="term" value="C:cytoplasm"/>
    <property type="evidence" value="ECO:0007669"/>
    <property type="project" value="TreeGrafter"/>
</dbReference>
<dbReference type="Pfam" id="PF02209">
    <property type="entry name" value="VHP"/>
    <property type="match status" value="1"/>
</dbReference>
<dbReference type="PANTHER" id="PTHR11977:SF57">
    <property type="entry name" value="VILLIN-LIKE PROTEIN QUAIL"/>
    <property type="match status" value="1"/>
</dbReference>
<keyword evidence="4" id="KW-0009">Actin-binding</keyword>
<feature type="domain" description="HP" evidence="5">
    <location>
        <begin position="771"/>
        <end position="837"/>
    </location>
</feature>
<dbReference type="GO" id="GO:0051016">
    <property type="term" value="P:barbed-end actin filament capping"/>
    <property type="evidence" value="ECO:0007669"/>
    <property type="project" value="TreeGrafter"/>
</dbReference>
<dbReference type="GO" id="GO:0005546">
    <property type="term" value="F:phosphatidylinositol-4,5-bisphosphate binding"/>
    <property type="evidence" value="ECO:0007669"/>
    <property type="project" value="TreeGrafter"/>
</dbReference>
<dbReference type="PRINTS" id="PR00597">
    <property type="entry name" value="GELSOLIN"/>
</dbReference>
<dbReference type="InterPro" id="IPR003128">
    <property type="entry name" value="Villin_headpiece"/>
</dbReference>
<evidence type="ECO:0000256" key="2">
    <source>
        <dbReference type="ARBA" id="ARBA00022467"/>
    </source>
</evidence>
<evidence type="ECO:0000256" key="3">
    <source>
        <dbReference type="ARBA" id="ARBA00022737"/>
    </source>
</evidence>
<reference evidence="6 7" key="1">
    <citation type="submission" date="2019-07" db="EMBL/GenBank/DDBJ databases">
        <title>Draft genome assembly of a fouling barnacle, Amphibalanus amphitrite (Darwin, 1854): The first reference genome for Thecostraca.</title>
        <authorList>
            <person name="Kim W."/>
        </authorList>
    </citation>
    <scope>NUCLEOTIDE SEQUENCE [LARGE SCALE GENOMIC DNA]</scope>
    <source>
        <strain evidence="6">SNU_AA5</strain>
        <tissue evidence="6">Soma without cirri and trophi</tissue>
    </source>
</reference>
<dbReference type="GO" id="GO:0051015">
    <property type="term" value="F:actin filament binding"/>
    <property type="evidence" value="ECO:0007669"/>
    <property type="project" value="InterPro"/>
</dbReference>
<keyword evidence="2" id="KW-0117">Actin capping</keyword>
<dbReference type="Gene3D" id="1.10.950.10">
    <property type="entry name" value="Villin headpiece domain"/>
    <property type="match status" value="1"/>
</dbReference>
<proteinExistence type="inferred from homology"/>
<dbReference type="InterPro" id="IPR007122">
    <property type="entry name" value="Villin/Gelsolin"/>
</dbReference>
<dbReference type="InterPro" id="IPR036180">
    <property type="entry name" value="Gelsolin-like_dom_sf"/>
</dbReference>
<dbReference type="SMART" id="SM00153">
    <property type="entry name" value="VHP"/>
    <property type="match status" value="1"/>
</dbReference>